<dbReference type="CTD" id="25341488"/>
<dbReference type="Proteomes" id="UP000053676">
    <property type="component" value="Unassembled WGS sequence"/>
</dbReference>
<proteinExistence type="predicted"/>
<dbReference type="PRINTS" id="PR00080">
    <property type="entry name" value="SDRFAMILY"/>
</dbReference>
<dbReference type="EMBL" id="KI657713">
    <property type="protein sequence ID" value="ETN85555.1"/>
    <property type="molecule type" value="Genomic_DNA"/>
</dbReference>
<dbReference type="GO" id="GO:0016491">
    <property type="term" value="F:oxidoreductase activity"/>
    <property type="evidence" value="ECO:0007669"/>
    <property type="project" value="UniProtKB-KW"/>
</dbReference>
<organism evidence="2 3">
    <name type="scientific">Necator americanus</name>
    <name type="common">Human hookworm</name>
    <dbReference type="NCBI Taxonomy" id="51031"/>
    <lineage>
        <taxon>Eukaryota</taxon>
        <taxon>Metazoa</taxon>
        <taxon>Ecdysozoa</taxon>
        <taxon>Nematoda</taxon>
        <taxon>Chromadorea</taxon>
        <taxon>Rhabditida</taxon>
        <taxon>Rhabditina</taxon>
        <taxon>Rhabditomorpha</taxon>
        <taxon>Strongyloidea</taxon>
        <taxon>Ancylostomatidae</taxon>
        <taxon>Bunostominae</taxon>
        <taxon>Necator</taxon>
    </lineage>
</organism>
<dbReference type="InterPro" id="IPR020904">
    <property type="entry name" value="Sc_DH/Rdtase_CS"/>
</dbReference>
<dbReference type="PANTHER" id="PTHR43975:SF2">
    <property type="entry name" value="EG:BACR7A4.14 PROTEIN-RELATED"/>
    <property type="match status" value="1"/>
</dbReference>
<evidence type="ECO:0000313" key="2">
    <source>
        <dbReference type="EMBL" id="ETN85555.1"/>
    </source>
</evidence>
<dbReference type="PRINTS" id="PR00081">
    <property type="entry name" value="GDHRDH"/>
</dbReference>
<evidence type="ECO:0008006" key="4">
    <source>
        <dbReference type="Google" id="ProtNLM"/>
    </source>
</evidence>
<sequence length="783" mass="84598">MPVAIITGASSGIGRATALLFASHKYQLSLTGRNEAALKDVAKECVQQGIAEKDILISPTDLSAEEAPKTIVDNTLTKFQRIDSLINSAGILRAGAVLDSNISVYDELFNVNVRCLVRLTREALPHIIKSKGTVVNVSSINGPCPFPGVTYYCMSKSAVDQFTKCLALEMAPHGVRVNAVNPGVTVTNLHRRSGQDEATYAAFLEKSKTTHALGRPGNPKEVAEAILFLASEKSSFTTGQLLRVDGYMMMKVAVVTGASSGIGRAISVRLSRAGYALSLNGRDEKTLAETAKMCKEAGAGKVRITAGDLCDELNARKLVEDTILEYQRINTLVLLCSHQINSAGILVSGNVLDSNIDQYDRQMDVNVRSVVRLTRMALPYIMKTKGTVVSVSSITGPCPFPGVSYYCMSKAALDQFTKCLALEMAPHGVRVNAVNPALIVTNIHKRSGMDDKSYQEFVEKGKVTHALGRVGEASEVAEAVLFLASEKSSFTTGELLRVRATMKIAVVTGLFISPFSHLYLFCHMANIGASSGIGRAISVRLSQEGYALSLSGRDERALAETATMCKEAGAGRLDFCKVRITAGDLCDELNAKKLVEDTLEEYQRIDTLINSAGILVSGNVLDTEIDQYDRQMDVNVRSVVRLTRIALPHIIKTKGTIVSVSSITGPCPFPGVSYYCMSKAALDQFTKCLALEMAPHGVRVNAVKRPFNFSPGVIVTNVHRRSGMDDKSYEKFLEKGKVTHALGRVGEASEVAEAVFFLASERSSFTTGELLRVDGGRGLMHPR</sequence>
<keyword evidence="1" id="KW-0560">Oxidoreductase</keyword>
<dbReference type="Gene3D" id="3.40.50.720">
    <property type="entry name" value="NAD(P)-binding Rossmann-like Domain"/>
    <property type="match status" value="3"/>
</dbReference>
<reference evidence="3" key="1">
    <citation type="journal article" date="2014" name="Nat. Genet.">
        <title>Genome of the human hookworm Necator americanus.</title>
        <authorList>
            <person name="Tang Y.T."/>
            <person name="Gao X."/>
            <person name="Rosa B.A."/>
            <person name="Abubucker S."/>
            <person name="Hallsworth-Pepin K."/>
            <person name="Martin J."/>
            <person name="Tyagi R."/>
            <person name="Heizer E."/>
            <person name="Zhang X."/>
            <person name="Bhonagiri-Palsikar V."/>
            <person name="Minx P."/>
            <person name="Warren W.C."/>
            <person name="Wang Q."/>
            <person name="Zhan B."/>
            <person name="Hotez P.J."/>
            <person name="Sternberg P.W."/>
            <person name="Dougall A."/>
            <person name="Gaze S.T."/>
            <person name="Mulvenna J."/>
            <person name="Sotillo J."/>
            <person name="Ranganathan S."/>
            <person name="Rabelo E.M."/>
            <person name="Wilson R.K."/>
            <person name="Felgner P.L."/>
            <person name="Bethony J."/>
            <person name="Hawdon J.M."/>
            <person name="Gasser R.B."/>
            <person name="Loukas A."/>
            <person name="Mitreva M."/>
        </authorList>
    </citation>
    <scope>NUCLEOTIDE SEQUENCE [LARGE SCALE GENOMIC DNA]</scope>
</reference>
<dbReference type="InterPro" id="IPR002347">
    <property type="entry name" value="SDR_fam"/>
</dbReference>
<name>W2TTZ4_NECAM</name>
<dbReference type="Pfam" id="PF13561">
    <property type="entry name" value="adh_short_C2"/>
    <property type="match status" value="3"/>
</dbReference>
<dbReference type="FunFam" id="3.40.50.720:FF:000084">
    <property type="entry name" value="Short-chain dehydrogenase reductase"/>
    <property type="match status" value="3"/>
</dbReference>
<dbReference type="SUPFAM" id="SSF51735">
    <property type="entry name" value="NAD(P)-binding Rossmann-fold domains"/>
    <property type="match status" value="3"/>
</dbReference>
<gene>
    <name evidence="2" type="ORF">NECAME_01446</name>
</gene>
<dbReference type="STRING" id="51031.W2TTZ4"/>
<protein>
    <recommendedName>
        <fullName evidence="4">Oxidoreductase, short chain dehydrogenase/reductase family protein</fullName>
    </recommendedName>
</protein>
<dbReference type="PROSITE" id="PS00061">
    <property type="entry name" value="ADH_SHORT"/>
    <property type="match status" value="3"/>
</dbReference>
<evidence type="ECO:0000256" key="1">
    <source>
        <dbReference type="ARBA" id="ARBA00023002"/>
    </source>
</evidence>
<keyword evidence="3" id="KW-1185">Reference proteome</keyword>
<dbReference type="PANTHER" id="PTHR43975">
    <property type="entry name" value="ZGC:101858"/>
    <property type="match status" value="1"/>
</dbReference>
<dbReference type="OrthoDB" id="47007at2759"/>
<dbReference type="GeneID" id="25341488"/>
<accession>W2TTZ4</accession>
<dbReference type="AlphaFoldDB" id="W2TTZ4"/>
<dbReference type="OMA" id="CEWAGDK"/>
<evidence type="ECO:0000313" key="3">
    <source>
        <dbReference type="Proteomes" id="UP000053676"/>
    </source>
</evidence>
<dbReference type="InterPro" id="IPR036291">
    <property type="entry name" value="NAD(P)-bd_dom_sf"/>
</dbReference>
<dbReference type="KEGG" id="nai:NECAME_01446"/>